<proteinExistence type="predicted"/>
<accession>A0AAC9PVU7</accession>
<dbReference type="KEGG" id="lvn:BWR22_06925"/>
<dbReference type="Proteomes" id="UP000187506">
    <property type="component" value="Chromosome"/>
</dbReference>
<protein>
    <submittedName>
        <fullName evidence="1">Uncharacterized protein</fullName>
    </submittedName>
</protein>
<dbReference type="EMBL" id="CP019352">
    <property type="protein sequence ID" value="APY00052.1"/>
    <property type="molecule type" value="Genomic_DNA"/>
</dbReference>
<dbReference type="RefSeq" id="WP_076732910.1">
    <property type="nucleotide sequence ID" value="NZ_CP019352.1"/>
</dbReference>
<dbReference type="AlphaFoldDB" id="A0AAC9PVU7"/>
<evidence type="ECO:0000313" key="1">
    <source>
        <dbReference type="EMBL" id="APY00052.1"/>
    </source>
</evidence>
<reference evidence="1 2" key="1">
    <citation type="submission" date="2017-01" db="EMBL/GenBank/DDBJ databases">
        <title>Complete genome of Lacinutrix venerupis DOK2-8 isolated from seawater in Dokdo.</title>
        <authorList>
            <person name="Chi W.-J."/>
            <person name="Kim J.H."/>
        </authorList>
    </citation>
    <scope>NUCLEOTIDE SEQUENCE [LARGE SCALE GENOMIC DNA]</scope>
    <source>
        <strain evidence="1 2">DOK2-8</strain>
    </source>
</reference>
<organism evidence="1 2">
    <name type="scientific">Lacinutrix venerupis</name>
    <dbReference type="NCBI Taxonomy" id="1486034"/>
    <lineage>
        <taxon>Bacteria</taxon>
        <taxon>Pseudomonadati</taxon>
        <taxon>Bacteroidota</taxon>
        <taxon>Flavobacteriia</taxon>
        <taxon>Flavobacteriales</taxon>
        <taxon>Flavobacteriaceae</taxon>
        <taxon>Lacinutrix</taxon>
    </lineage>
</organism>
<keyword evidence="2" id="KW-1185">Reference proteome</keyword>
<evidence type="ECO:0000313" key="2">
    <source>
        <dbReference type="Proteomes" id="UP000187506"/>
    </source>
</evidence>
<name>A0AAC9PVU7_9FLAO</name>
<gene>
    <name evidence="1" type="ORF">BWR22_06925</name>
</gene>
<sequence length="342" mass="40934">MRNRNLILLFYFIFCGFTFSQEKKVDDFLKLTDDLSINGKVKEISITSHRINKEKDTITRTTDYNFSKEGKVNRINYPKTNLIKLIDYDNLSRIKKISFIKNDSTNIFLVQFFSNKTNYPDSILINKNSNYIEKYVNTFKNNLVIKREKFINNKLISHRNYEFDTNNQLIKETYTNPKNKSGKIFSYEETNDGITASYYPVSNITYKYQLVNDTIIKTTLKQDLDRKEVSKTLIRKDSKIEIKNIFDSNKLKESRIIHSLKDSISNIHLRFNENNEVKRYYNKFTNPSSITTKWTMYKNDNESSFTIDIKTIYDQWNNWIKKIYSRDNIITEIKERKIIYRK</sequence>